<dbReference type="AlphaFoldDB" id="A0A1W1XRF2"/>
<keyword evidence="11" id="KW-1185">Reference proteome</keyword>
<evidence type="ECO:0000256" key="4">
    <source>
        <dbReference type="ARBA" id="ARBA00023115"/>
    </source>
</evidence>
<dbReference type="RefSeq" id="WP_139798816.1">
    <property type="nucleotide sequence ID" value="NZ_FWXD01000014.1"/>
</dbReference>
<comment type="pathway">
    <text evidence="9">Amine and polyamine biosynthesis; S-adenosylmethioninamine biosynthesis; S-adenosylmethioninamine from S-adenosyl-L-methionine: step 1/1.</text>
</comment>
<dbReference type="UniPathway" id="UPA00331">
    <property type="reaction ID" value="UER00451"/>
</dbReference>
<comment type="PTM">
    <text evidence="9">Is synthesized initially as an inactive proenzyme. Formation of the active enzyme involves a self-maturation process in which the active site pyruvoyl group is generated from an internal serine residue via an autocatalytic post-translational modification. Two non-identical subunits are generated from the proenzyme in this reaction, and the pyruvate is formed at the N-terminus of the alpha chain, which is derived from the carboxyl end of the proenzyme. The post-translation cleavage follows an unusual pathway, termed non-hydrolytic serinolysis, in which the side chain hydroxyl group of the serine supplies its oxygen atom to form the C-terminus of the beta chain, while the remainder of the serine residue undergoes an oxidative deamination to produce ammonia and the pyruvoyl group blocking the N-terminus of the alpha chain.</text>
</comment>
<keyword evidence="1 9" id="KW-0210">Decarboxylase</keyword>
<dbReference type="HAMAP" id="MF_00464">
    <property type="entry name" value="AdoMetDC_1"/>
    <property type="match status" value="1"/>
</dbReference>
<proteinExistence type="inferred from homology"/>
<evidence type="ECO:0000313" key="10">
    <source>
        <dbReference type="EMBL" id="SMC26454.1"/>
    </source>
</evidence>
<dbReference type="InterPro" id="IPR003826">
    <property type="entry name" value="AdoMetDC_fam_prok"/>
</dbReference>
<evidence type="ECO:0000256" key="5">
    <source>
        <dbReference type="ARBA" id="ARBA00023145"/>
    </source>
</evidence>
<evidence type="ECO:0000256" key="3">
    <source>
        <dbReference type="ARBA" id="ARBA00023066"/>
    </source>
</evidence>
<protein>
    <recommendedName>
        <fullName evidence="9">S-adenosylmethionine decarboxylase proenzyme</fullName>
        <shortName evidence="9">AdoMetDC</shortName>
        <shortName evidence="9">SAMDC</shortName>
        <ecNumber evidence="9">4.1.1.50</ecNumber>
    </recommendedName>
    <component>
        <recommendedName>
            <fullName evidence="9">S-adenosylmethionine decarboxylase beta chain</fullName>
        </recommendedName>
    </component>
    <component>
        <recommendedName>
            <fullName evidence="9">S-adenosylmethionine decarboxylase alpha chain</fullName>
        </recommendedName>
    </component>
</protein>
<accession>A0A1W1XRF2</accession>
<keyword evidence="6 9" id="KW-0456">Lyase</keyword>
<dbReference type="STRING" id="1121001.SAMN02745857_02484"/>
<dbReference type="GO" id="GO:0004014">
    <property type="term" value="F:adenosylmethionine decarboxylase activity"/>
    <property type="evidence" value="ECO:0007669"/>
    <property type="project" value="UniProtKB-UniRule"/>
</dbReference>
<dbReference type="GO" id="GO:0008295">
    <property type="term" value="P:spermidine biosynthetic process"/>
    <property type="evidence" value="ECO:0007669"/>
    <property type="project" value="UniProtKB-UniRule"/>
</dbReference>
<keyword evidence="9" id="KW-0949">S-adenosyl-L-methionine</keyword>
<reference evidence="10" key="1">
    <citation type="submission" date="2017-04" db="EMBL/GenBank/DDBJ databases">
        <authorList>
            <person name="Afonso C.L."/>
            <person name="Miller P.J."/>
            <person name="Scott M.A."/>
            <person name="Spackman E."/>
            <person name="Goraichik I."/>
            <person name="Dimitrov K.M."/>
            <person name="Suarez D.L."/>
            <person name="Swayne D.E."/>
        </authorList>
    </citation>
    <scope>NUCLEOTIDE SEQUENCE [LARGE SCALE GENOMIC DNA]</scope>
    <source>
        <strain evidence="10">DSM 23236</strain>
    </source>
</reference>
<dbReference type="SUPFAM" id="SSF56276">
    <property type="entry name" value="S-adenosylmethionine decarboxylase"/>
    <property type="match status" value="1"/>
</dbReference>
<name>A0A1W1XRF2_9NEIS</name>
<evidence type="ECO:0000256" key="6">
    <source>
        <dbReference type="ARBA" id="ARBA00023239"/>
    </source>
</evidence>
<evidence type="ECO:0000256" key="1">
    <source>
        <dbReference type="ARBA" id="ARBA00022793"/>
    </source>
</evidence>
<comment type="similarity">
    <text evidence="9">Belongs to the prokaryotic AdoMetDC family. Type 1 subfamily.</text>
</comment>
<keyword evidence="5 9" id="KW-0865">Zymogen</keyword>
<feature type="active site" description="Proton acceptor; for processing activity" evidence="9">
    <location>
        <position position="74"/>
    </location>
</feature>
<keyword evidence="2 9" id="KW-0068">Autocatalytic cleavage</keyword>
<evidence type="ECO:0000313" key="11">
    <source>
        <dbReference type="Proteomes" id="UP000192761"/>
    </source>
</evidence>
<evidence type="ECO:0000256" key="2">
    <source>
        <dbReference type="ARBA" id="ARBA00022813"/>
    </source>
</evidence>
<comment type="subunit">
    <text evidence="9">Heterotetramer of two alpha and two beta chains arranged as a dimer of alpha/beta heterodimers.</text>
</comment>
<dbReference type="InterPro" id="IPR016067">
    <property type="entry name" value="S-AdoMet_deCO2ase_core"/>
</dbReference>
<dbReference type="EMBL" id="FWXD01000014">
    <property type="protein sequence ID" value="SMC26454.1"/>
    <property type="molecule type" value="Genomic_DNA"/>
</dbReference>
<comment type="function">
    <text evidence="9">Catalyzes the decarboxylation of S-adenosylmethionine to S-adenosylmethioninamine (dcAdoMet), the propylamine donor required for the synthesis of the polyamines spermine and spermidine from the diamine putrescine.</text>
</comment>
<feature type="chain" id="PRO_5023484251" description="S-adenosylmethionine decarboxylase beta chain" evidence="9">
    <location>
        <begin position="1"/>
        <end position="68"/>
    </location>
</feature>
<feature type="active site" description="Proton donor; for catalytic activity" evidence="9">
    <location>
        <position position="89"/>
    </location>
</feature>
<dbReference type="InterPro" id="IPR017716">
    <property type="entry name" value="S-AdoMet_deCOase_pro-enz"/>
</dbReference>
<keyword evidence="8 9" id="KW-0670">Pyruvate</keyword>
<dbReference type="Gene3D" id="3.60.90.10">
    <property type="entry name" value="S-adenosylmethionine decarboxylase"/>
    <property type="match status" value="1"/>
</dbReference>
<organism evidence="10 11">
    <name type="scientific">Andreprevotia lacus DSM 23236</name>
    <dbReference type="NCBI Taxonomy" id="1121001"/>
    <lineage>
        <taxon>Bacteria</taxon>
        <taxon>Pseudomonadati</taxon>
        <taxon>Pseudomonadota</taxon>
        <taxon>Betaproteobacteria</taxon>
        <taxon>Neisseriales</taxon>
        <taxon>Chitinibacteraceae</taxon>
        <taxon>Andreprevotia</taxon>
    </lineage>
</organism>
<dbReference type="Proteomes" id="UP000192761">
    <property type="component" value="Unassembled WGS sequence"/>
</dbReference>
<feature type="chain" id="PRO_5023484250" description="S-adenosylmethionine decarboxylase alpha chain" evidence="9">
    <location>
        <begin position="69"/>
        <end position="125"/>
    </location>
</feature>
<feature type="modified residue" description="Pyruvic acid (Ser); by autocatalysis" evidence="9">
    <location>
        <position position="69"/>
    </location>
</feature>
<gene>
    <name evidence="9" type="primary">speH</name>
    <name evidence="10" type="ORF">SAMN02745857_02484</name>
</gene>
<evidence type="ECO:0000256" key="8">
    <source>
        <dbReference type="ARBA" id="ARBA00023317"/>
    </source>
</evidence>
<sequence length="125" mass="13041">MNEVVHAACGRHLLLDAHGIAPERLSDAAGIEEVLRGAAAAAGATALFAHFHAFGVGQGVTGVLLLMESHISIHTWPEHGYAALDIFMCGHARPERAAEHLLAALAPTSHALRDVARGLDTVSGQ</sequence>
<keyword evidence="4 9" id="KW-0620">Polyamine biosynthesis</keyword>
<evidence type="ECO:0000256" key="9">
    <source>
        <dbReference type="HAMAP-Rule" id="MF_00464"/>
    </source>
</evidence>
<dbReference type="Pfam" id="PF02675">
    <property type="entry name" value="AdoMet_dc"/>
    <property type="match status" value="1"/>
</dbReference>
<dbReference type="NCBIfam" id="TIGR03330">
    <property type="entry name" value="SAM_DCase_Bsu"/>
    <property type="match status" value="1"/>
</dbReference>
<keyword evidence="7 9" id="KW-0704">Schiff base</keyword>
<dbReference type="OrthoDB" id="9793120at2"/>
<comment type="cofactor">
    <cofactor evidence="9">
        <name>pyruvate</name>
        <dbReference type="ChEBI" id="CHEBI:15361"/>
    </cofactor>
    <text evidence="9">Binds 1 pyruvoyl group covalently per subunit.</text>
</comment>
<dbReference type="PANTHER" id="PTHR33866:SF2">
    <property type="entry name" value="S-ADENOSYLMETHIONINE DECARBOXYLASE PROENZYME"/>
    <property type="match status" value="1"/>
</dbReference>
<dbReference type="GO" id="GO:0005829">
    <property type="term" value="C:cytosol"/>
    <property type="evidence" value="ECO:0007669"/>
    <property type="project" value="TreeGrafter"/>
</dbReference>
<comment type="catalytic activity">
    <reaction evidence="9">
        <text>S-adenosyl-L-methionine + H(+) = S-adenosyl 3-(methylsulfanyl)propylamine + CO2</text>
        <dbReference type="Rhea" id="RHEA:15981"/>
        <dbReference type="ChEBI" id="CHEBI:15378"/>
        <dbReference type="ChEBI" id="CHEBI:16526"/>
        <dbReference type="ChEBI" id="CHEBI:57443"/>
        <dbReference type="ChEBI" id="CHEBI:59789"/>
        <dbReference type="EC" id="4.1.1.50"/>
    </reaction>
</comment>
<feature type="active site" description="Schiff-base intermediate with substrate; via pyruvic acid" evidence="9">
    <location>
        <position position="69"/>
    </location>
</feature>
<dbReference type="EC" id="4.1.1.50" evidence="9"/>
<evidence type="ECO:0000256" key="7">
    <source>
        <dbReference type="ARBA" id="ARBA00023270"/>
    </source>
</evidence>
<keyword evidence="3 9" id="KW-0745">Spermidine biosynthesis</keyword>
<feature type="site" description="Cleavage (non-hydrolytic); by autolysis" evidence="9">
    <location>
        <begin position="68"/>
        <end position="69"/>
    </location>
</feature>
<dbReference type="PANTHER" id="PTHR33866">
    <property type="entry name" value="S-ADENOSYLMETHIONINE DECARBOXYLASE PROENZYME"/>
    <property type="match status" value="1"/>
</dbReference>